<dbReference type="GO" id="GO:0045943">
    <property type="term" value="P:positive regulation of transcription by RNA polymerase I"/>
    <property type="evidence" value="ECO:0007669"/>
    <property type="project" value="TreeGrafter"/>
</dbReference>
<evidence type="ECO:0000256" key="2">
    <source>
        <dbReference type="ARBA" id="ARBA00007625"/>
    </source>
</evidence>
<dbReference type="InterPro" id="IPR001680">
    <property type="entry name" value="WD40_rpt"/>
</dbReference>
<keyword evidence="3" id="KW-0853">WD repeat</keyword>
<dbReference type="EMBL" id="JAEUBG010002832">
    <property type="protein sequence ID" value="KAH3683990.1"/>
    <property type="molecule type" value="Genomic_DNA"/>
</dbReference>
<feature type="coiled-coil region" evidence="8">
    <location>
        <begin position="65"/>
        <end position="92"/>
    </location>
</feature>
<dbReference type="PANTHER" id="PTHR19924">
    <property type="entry name" value="UTP15 U3 SMALL NUCLEOLAR RNA-ASSOCIATED PROTEIN 15 FAMILY MEMBER"/>
    <property type="match status" value="1"/>
</dbReference>
<accession>A0A9P8TMC1</accession>
<name>A0A9P8TMC1_WICPI</name>
<dbReference type="Gene3D" id="2.130.10.10">
    <property type="entry name" value="YVTN repeat-like/Quinoprotein amine dehydrogenase"/>
    <property type="match status" value="2"/>
</dbReference>
<dbReference type="InterPro" id="IPR036322">
    <property type="entry name" value="WD40_repeat_dom_sf"/>
</dbReference>
<evidence type="ECO:0000256" key="7">
    <source>
        <dbReference type="ARBA" id="ARBA00039514"/>
    </source>
</evidence>
<sequence length="499" mass="56021">MAKKGKKSKNSKAIEILESEVKPLLELKYGAPLFSMAAHPSKPIIVSGLANGYVFMTEYDPILLSEYAEEQKEKIEEKFKNLKESEQEKKKKAKFWKVEEISKDQELSNVSVKHIWKTKRHKGSVRSICFNADGDEVYTIGSDNVIKKADTQTGKVLKKAEIKDNNSAFTKILKSVTHPILVLGDESGNVRVFDSNTLEQKNFIPGVHEDAINSIIQLTYKSAYQFMSVGSTTLSVWDVRKEKATSTSENQEDEMLSVTFVDPTKGDTVLCGMGEGIATVWKKSKNDWSDQLSRVKIAKDESIDTMISTLNNDDCVWAGASNGTIYKINAKRGQIVETRVHSLADEVSFLDLDSEYRLISAGMDKLKIWNSDRDEDDSEEEGDENLDSSDGSDSEADGDAGSGSEDEFAGFSEDNESSDPEKEEDQWEDEGSANEEEGEETEDPAEQENVEPEEKSGDEEEQEESEPEVQPKKKKQKLSNKQMNNMQKHEHGIRRFDDL</sequence>
<dbReference type="SMART" id="SM00320">
    <property type="entry name" value="WD40"/>
    <property type="match status" value="5"/>
</dbReference>
<keyword evidence="8" id="KW-0175">Coiled coil</keyword>
<evidence type="ECO:0000256" key="1">
    <source>
        <dbReference type="ARBA" id="ARBA00004604"/>
    </source>
</evidence>
<dbReference type="OrthoDB" id="2288928at2759"/>
<dbReference type="PANTHER" id="PTHR19924:SF31">
    <property type="entry name" value="WD REPEAT-CONTAINING PROTEIN JIP5"/>
    <property type="match status" value="1"/>
</dbReference>
<gene>
    <name evidence="10" type="ORF">WICPIJ_005013</name>
</gene>
<proteinExistence type="inferred from homology"/>
<reference evidence="10" key="2">
    <citation type="submission" date="2021-01" db="EMBL/GenBank/DDBJ databases">
        <authorList>
            <person name="Schikora-Tamarit M.A."/>
        </authorList>
    </citation>
    <scope>NUCLEOTIDE SEQUENCE</scope>
    <source>
        <strain evidence="10">CBS2887</strain>
    </source>
</reference>
<feature type="compositionally biased region" description="Acidic residues" evidence="9">
    <location>
        <begin position="373"/>
        <end position="467"/>
    </location>
</feature>
<feature type="region of interest" description="Disordered" evidence="9">
    <location>
        <begin position="370"/>
        <end position="499"/>
    </location>
</feature>
<dbReference type="GO" id="GO:0006364">
    <property type="term" value="P:rRNA processing"/>
    <property type="evidence" value="ECO:0007669"/>
    <property type="project" value="TreeGrafter"/>
</dbReference>
<reference evidence="10" key="1">
    <citation type="journal article" date="2021" name="Open Biol.">
        <title>Shared evolutionary footprints suggest mitochondrial oxidative damage underlies multiple complex I losses in fungi.</title>
        <authorList>
            <person name="Schikora-Tamarit M.A."/>
            <person name="Marcet-Houben M."/>
            <person name="Nosek J."/>
            <person name="Gabaldon T."/>
        </authorList>
    </citation>
    <scope>NUCLEOTIDE SEQUENCE</scope>
    <source>
        <strain evidence="10">CBS2887</strain>
    </source>
</reference>
<comment type="similarity">
    <text evidence="2">Belongs to the WD repeat WDR55 family.</text>
</comment>
<dbReference type="SUPFAM" id="SSF50978">
    <property type="entry name" value="WD40 repeat-like"/>
    <property type="match status" value="1"/>
</dbReference>
<evidence type="ECO:0000256" key="6">
    <source>
        <dbReference type="ARBA" id="ARBA00039238"/>
    </source>
</evidence>
<comment type="caution">
    <text evidence="10">The sequence shown here is derived from an EMBL/GenBank/DDBJ whole genome shotgun (WGS) entry which is preliminary data.</text>
</comment>
<evidence type="ECO:0000256" key="3">
    <source>
        <dbReference type="ARBA" id="ARBA00022574"/>
    </source>
</evidence>
<evidence type="ECO:0000313" key="10">
    <source>
        <dbReference type="EMBL" id="KAH3683990.1"/>
    </source>
</evidence>
<keyword evidence="5" id="KW-0539">Nucleus</keyword>
<evidence type="ECO:0000256" key="5">
    <source>
        <dbReference type="ARBA" id="ARBA00023242"/>
    </source>
</evidence>
<evidence type="ECO:0000256" key="9">
    <source>
        <dbReference type="SAM" id="MobiDB-lite"/>
    </source>
</evidence>
<evidence type="ECO:0000313" key="11">
    <source>
        <dbReference type="Proteomes" id="UP000774326"/>
    </source>
</evidence>
<dbReference type="InterPro" id="IPR015943">
    <property type="entry name" value="WD40/YVTN_repeat-like_dom_sf"/>
</dbReference>
<keyword evidence="4" id="KW-0677">Repeat</keyword>
<dbReference type="AlphaFoldDB" id="A0A9P8TMC1"/>
<dbReference type="Proteomes" id="UP000774326">
    <property type="component" value="Unassembled WGS sequence"/>
</dbReference>
<dbReference type="GO" id="GO:0005730">
    <property type="term" value="C:nucleolus"/>
    <property type="evidence" value="ECO:0007669"/>
    <property type="project" value="UniProtKB-SubCell"/>
</dbReference>
<organism evidence="10 11">
    <name type="scientific">Wickerhamomyces pijperi</name>
    <name type="common">Yeast</name>
    <name type="synonym">Pichia pijperi</name>
    <dbReference type="NCBI Taxonomy" id="599730"/>
    <lineage>
        <taxon>Eukaryota</taxon>
        <taxon>Fungi</taxon>
        <taxon>Dikarya</taxon>
        <taxon>Ascomycota</taxon>
        <taxon>Saccharomycotina</taxon>
        <taxon>Saccharomycetes</taxon>
        <taxon>Phaffomycetales</taxon>
        <taxon>Wickerhamomycetaceae</taxon>
        <taxon>Wickerhamomyces</taxon>
    </lineage>
</organism>
<evidence type="ECO:0000256" key="8">
    <source>
        <dbReference type="SAM" id="Coils"/>
    </source>
</evidence>
<comment type="subcellular location">
    <subcellularLocation>
        <location evidence="1">Nucleus</location>
        <location evidence="1">Nucleolus</location>
    </subcellularLocation>
</comment>
<keyword evidence="11" id="KW-1185">Reference proteome</keyword>
<evidence type="ECO:0000256" key="4">
    <source>
        <dbReference type="ARBA" id="ARBA00022737"/>
    </source>
</evidence>
<feature type="compositionally biased region" description="Basic and acidic residues" evidence="9">
    <location>
        <begin position="487"/>
        <end position="499"/>
    </location>
</feature>
<protein>
    <recommendedName>
        <fullName evidence="6">WD repeat-containing protein JIP5</fullName>
    </recommendedName>
    <alternativeName>
        <fullName evidence="7">WD repeat-containing protein jip5</fullName>
    </alternativeName>
</protein>